<name>A0A0D2LTU6_9CHLO</name>
<dbReference type="EMBL" id="KK103707">
    <property type="protein sequence ID" value="KIY95084.1"/>
    <property type="molecule type" value="Genomic_DNA"/>
</dbReference>
<evidence type="ECO:0000256" key="2">
    <source>
        <dbReference type="ARBA" id="ARBA00022448"/>
    </source>
</evidence>
<dbReference type="GO" id="GO:0016020">
    <property type="term" value="C:membrane"/>
    <property type="evidence" value="ECO:0007669"/>
    <property type="project" value="UniProtKB-SubCell"/>
</dbReference>
<organism evidence="9 10">
    <name type="scientific">Monoraphidium neglectum</name>
    <dbReference type="NCBI Taxonomy" id="145388"/>
    <lineage>
        <taxon>Eukaryota</taxon>
        <taxon>Viridiplantae</taxon>
        <taxon>Chlorophyta</taxon>
        <taxon>core chlorophytes</taxon>
        <taxon>Chlorophyceae</taxon>
        <taxon>CS clade</taxon>
        <taxon>Sphaeropleales</taxon>
        <taxon>Selenastraceae</taxon>
        <taxon>Monoraphidium</taxon>
    </lineage>
</organism>
<comment type="similarity">
    <text evidence="8">Belongs to the CemA family.</text>
</comment>
<evidence type="ECO:0000313" key="10">
    <source>
        <dbReference type="Proteomes" id="UP000054498"/>
    </source>
</evidence>
<dbReference type="GeneID" id="25730285"/>
<evidence type="ECO:0000256" key="4">
    <source>
        <dbReference type="ARBA" id="ARBA00022781"/>
    </source>
</evidence>
<evidence type="ECO:0000256" key="5">
    <source>
        <dbReference type="ARBA" id="ARBA00022989"/>
    </source>
</evidence>
<dbReference type="OrthoDB" id="993at2759"/>
<keyword evidence="5" id="KW-1133">Transmembrane helix</keyword>
<protein>
    <submittedName>
        <fullName evidence="9">Proton extrusion protein pcxA</fullName>
    </submittedName>
</protein>
<evidence type="ECO:0000313" key="9">
    <source>
        <dbReference type="EMBL" id="KIY95084.1"/>
    </source>
</evidence>
<accession>A0A0D2LTU6</accession>
<evidence type="ECO:0000256" key="8">
    <source>
        <dbReference type="ARBA" id="ARBA00043980"/>
    </source>
</evidence>
<keyword evidence="7" id="KW-0472">Membrane</keyword>
<reference evidence="9 10" key="1">
    <citation type="journal article" date="2013" name="BMC Genomics">
        <title>Reconstruction of the lipid metabolism for the microalga Monoraphidium neglectum from its genome sequence reveals characteristics suitable for biofuel production.</title>
        <authorList>
            <person name="Bogen C."/>
            <person name="Al-Dilaimi A."/>
            <person name="Albersmeier A."/>
            <person name="Wichmann J."/>
            <person name="Grundmann M."/>
            <person name="Rupp O."/>
            <person name="Lauersen K.J."/>
            <person name="Blifernez-Klassen O."/>
            <person name="Kalinowski J."/>
            <person name="Goesmann A."/>
            <person name="Mussgnug J.H."/>
            <person name="Kruse O."/>
        </authorList>
    </citation>
    <scope>NUCLEOTIDE SEQUENCE [LARGE SCALE GENOMIC DNA]</scope>
    <source>
        <strain evidence="9 10">SAG 48.87</strain>
    </source>
</reference>
<keyword evidence="3" id="KW-0812">Transmembrane</keyword>
<evidence type="ECO:0000256" key="7">
    <source>
        <dbReference type="ARBA" id="ARBA00023136"/>
    </source>
</evidence>
<dbReference type="Proteomes" id="UP000054498">
    <property type="component" value="Unassembled WGS sequence"/>
</dbReference>
<dbReference type="RefSeq" id="XP_013894104.1">
    <property type="nucleotide sequence ID" value="XM_014038650.1"/>
</dbReference>
<proteinExistence type="inferred from homology"/>
<keyword evidence="4" id="KW-0375">Hydrogen ion transport</keyword>
<sequence length="57" mass="6381">MIILVADTMLGYHSEEGWTGLIDVVLAHYGIEAEEKAVVLFVGVIPIALDVLFKYWM</sequence>
<comment type="subcellular location">
    <subcellularLocation>
        <location evidence="1">Membrane</location>
        <topology evidence="1">Multi-pass membrane protein</topology>
    </subcellularLocation>
</comment>
<dbReference type="GO" id="GO:1902600">
    <property type="term" value="P:proton transmembrane transport"/>
    <property type="evidence" value="ECO:0007669"/>
    <property type="project" value="UniProtKB-KW"/>
</dbReference>
<dbReference type="PANTHER" id="PTHR33650">
    <property type="entry name" value="CHLOROPLAST ENVELOPE MEMBRANE PROTEIN-RELATED"/>
    <property type="match status" value="1"/>
</dbReference>
<gene>
    <name evidence="9" type="ORF">MNEG_12879</name>
</gene>
<keyword evidence="2" id="KW-0813">Transport</keyword>
<dbReference type="KEGG" id="mng:MNEG_12879"/>
<keyword evidence="10" id="KW-1185">Reference proteome</keyword>
<dbReference type="Pfam" id="PF03040">
    <property type="entry name" value="CemA"/>
    <property type="match status" value="1"/>
</dbReference>
<evidence type="ECO:0000256" key="6">
    <source>
        <dbReference type="ARBA" id="ARBA00023065"/>
    </source>
</evidence>
<dbReference type="InterPro" id="IPR004282">
    <property type="entry name" value="CemA"/>
</dbReference>
<keyword evidence="6" id="KW-0406">Ion transport</keyword>
<evidence type="ECO:0000256" key="1">
    <source>
        <dbReference type="ARBA" id="ARBA00004141"/>
    </source>
</evidence>
<evidence type="ECO:0000256" key="3">
    <source>
        <dbReference type="ARBA" id="ARBA00022692"/>
    </source>
</evidence>
<dbReference type="AlphaFoldDB" id="A0A0D2LTU6"/>
<dbReference type="PANTHER" id="PTHR33650:SF1">
    <property type="entry name" value="CHLOROPLAST ENVELOPE MEMBRANE PROTEIN"/>
    <property type="match status" value="1"/>
</dbReference>